<protein>
    <submittedName>
        <fullName evidence="2">Uncharacterized protein</fullName>
    </submittedName>
</protein>
<dbReference type="HOGENOM" id="CLU_344840_0_0_1"/>
<evidence type="ECO:0000313" key="2">
    <source>
        <dbReference type="EMBL" id="EJU02125.1"/>
    </source>
</evidence>
<dbReference type="EMBL" id="JH795862">
    <property type="protein sequence ID" value="EJU02125.1"/>
    <property type="molecule type" value="Genomic_DNA"/>
</dbReference>
<gene>
    <name evidence="2" type="ORF">DACRYDRAFT_99876</name>
</gene>
<evidence type="ECO:0000256" key="1">
    <source>
        <dbReference type="SAM" id="MobiDB-lite"/>
    </source>
</evidence>
<dbReference type="OrthoDB" id="3423823at2759"/>
<feature type="region of interest" description="Disordered" evidence="1">
    <location>
        <begin position="525"/>
        <end position="675"/>
    </location>
</feature>
<sequence length="820" mass="91963">MADNHPPTLSDSIDKCFTEFLRIQRTTDFCPELALELDKLPRKHWTTLGLPEGAGDTIVKGHPILQNDGSIFVWAVLEKNIQQAAVSWTDALRILYAQLAIANLSQLGDMPDLSVQPLPQKGKVVRKISSMTSAWQLVIETGKSMRLGPWSAPLQLRFVQDAQWSKMACALFDIPFYHSILNQQWTPPVFRNYALGWIPDILFSLPPQHQPRIDPVRWWKGDIIGASVRAQCQALLDSTYGALILQRKWYRPTWYSDASLTDSVELYLYYVTDPVTSYLLHCQMAGITPKSPFTDEIVGLLNDLNELLVKHPGLFIPIPLNLLPLDVVPLSTASRCPMVNGLGRLPPGAQVALQRWNDQLCKSVKPQDFDSNANSRRMWMLTVFGRVHDLRTAYQLLQSLPGERRNDRYTIDPSTIPGRIRQSCSTQYGYQVQQLEEDFRLHIRKMRATVVVAWDKSANAETIQRLIAEQERGQRSIARLGAQSAPMTINEANTASNEPAQVSHDLHSNNHAASIVDEVPLVLALPPPSSTQRDLRRTSQSNLQVSTEEKETNVAQQAPSTVSDPRNTKSLCTVDGADIDITLSEDRRLPTATTLRPSKPRAQRDSVRPHNHPLGTSSKSLMPASDLEDNTRPAKRPRREQTPSSRAPAHSEGSRHGGQVSSTINAPKGRHPGPAQAHCIERYRELMKWYHRVPTYEIPISISLRTVFLKQKVKKHDGRPTLAARRPSDPVFYRHSEVTAQLIRQHGWIVTRWEGEASVVFSHGIYRCQACQATAVQELKLEDEEPSPDTNLFDPAACEAHPALVVKRNPMPQPGTSGSV</sequence>
<dbReference type="GeneID" id="63692697"/>
<feature type="compositionally biased region" description="Polar residues" evidence="1">
    <location>
        <begin position="553"/>
        <end position="571"/>
    </location>
</feature>
<reference evidence="2 3" key="1">
    <citation type="journal article" date="2012" name="Science">
        <title>The Paleozoic origin of enzymatic lignin decomposition reconstructed from 31 fungal genomes.</title>
        <authorList>
            <person name="Floudas D."/>
            <person name="Binder M."/>
            <person name="Riley R."/>
            <person name="Barry K."/>
            <person name="Blanchette R.A."/>
            <person name="Henrissat B."/>
            <person name="Martinez A.T."/>
            <person name="Otillar R."/>
            <person name="Spatafora J.W."/>
            <person name="Yadav J.S."/>
            <person name="Aerts A."/>
            <person name="Benoit I."/>
            <person name="Boyd A."/>
            <person name="Carlson A."/>
            <person name="Copeland A."/>
            <person name="Coutinho P.M."/>
            <person name="de Vries R.P."/>
            <person name="Ferreira P."/>
            <person name="Findley K."/>
            <person name="Foster B."/>
            <person name="Gaskell J."/>
            <person name="Glotzer D."/>
            <person name="Gorecki P."/>
            <person name="Heitman J."/>
            <person name="Hesse C."/>
            <person name="Hori C."/>
            <person name="Igarashi K."/>
            <person name="Jurgens J.A."/>
            <person name="Kallen N."/>
            <person name="Kersten P."/>
            <person name="Kohler A."/>
            <person name="Kuees U."/>
            <person name="Kumar T.K.A."/>
            <person name="Kuo A."/>
            <person name="LaButti K."/>
            <person name="Larrondo L.F."/>
            <person name="Lindquist E."/>
            <person name="Ling A."/>
            <person name="Lombard V."/>
            <person name="Lucas S."/>
            <person name="Lundell T."/>
            <person name="Martin R."/>
            <person name="McLaughlin D.J."/>
            <person name="Morgenstern I."/>
            <person name="Morin E."/>
            <person name="Murat C."/>
            <person name="Nagy L.G."/>
            <person name="Nolan M."/>
            <person name="Ohm R.A."/>
            <person name="Patyshakuliyeva A."/>
            <person name="Rokas A."/>
            <person name="Ruiz-Duenas F.J."/>
            <person name="Sabat G."/>
            <person name="Salamov A."/>
            <person name="Samejima M."/>
            <person name="Schmutz J."/>
            <person name="Slot J.C."/>
            <person name="St John F."/>
            <person name="Stenlid J."/>
            <person name="Sun H."/>
            <person name="Sun S."/>
            <person name="Syed K."/>
            <person name="Tsang A."/>
            <person name="Wiebenga A."/>
            <person name="Young D."/>
            <person name="Pisabarro A."/>
            <person name="Eastwood D.C."/>
            <person name="Martin F."/>
            <person name="Cullen D."/>
            <person name="Grigoriev I.V."/>
            <person name="Hibbett D.S."/>
        </authorList>
    </citation>
    <scope>NUCLEOTIDE SEQUENCE [LARGE SCALE GENOMIC DNA]</scope>
    <source>
        <strain evidence="2 3">DJM-731 SS1</strain>
    </source>
</reference>
<name>M5G1N4_DACPD</name>
<dbReference type="AlphaFoldDB" id="M5G1N4"/>
<dbReference type="RefSeq" id="XP_040629022.1">
    <property type="nucleotide sequence ID" value="XM_040777635.1"/>
</dbReference>
<organism evidence="2 3">
    <name type="scientific">Dacryopinax primogenitus (strain DJM 731)</name>
    <name type="common">Brown rot fungus</name>
    <dbReference type="NCBI Taxonomy" id="1858805"/>
    <lineage>
        <taxon>Eukaryota</taxon>
        <taxon>Fungi</taxon>
        <taxon>Dikarya</taxon>
        <taxon>Basidiomycota</taxon>
        <taxon>Agaricomycotina</taxon>
        <taxon>Dacrymycetes</taxon>
        <taxon>Dacrymycetales</taxon>
        <taxon>Dacrymycetaceae</taxon>
        <taxon>Dacryopinax</taxon>
    </lineage>
</organism>
<accession>M5G1N4</accession>
<keyword evidence="3" id="KW-1185">Reference proteome</keyword>
<proteinExistence type="predicted"/>
<dbReference type="Proteomes" id="UP000030653">
    <property type="component" value="Unassembled WGS sequence"/>
</dbReference>
<evidence type="ECO:0000313" key="3">
    <source>
        <dbReference type="Proteomes" id="UP000030653"/>
    </source>
</evidence>